<reference evidence="1 2" key="1">
    <citation type="submission" date="2023-03" db="EMBL/GenBank/DDBJ databases">
        <title>High recombination rates correlate with genetic variation in Cardiocondyla obscurior ants.</title>
        <authorList>
            <person name="Errbii M."/>
        </authorList>
    </citation>
    <scope>NUCLEOTIDE SEQUENCE [LARGE SCALE GENOMIC DNA]</scope>
    <source>
        <strain evidence="1">Alpha-2009</strain>
        <tissue evidence="1">Whole body</tissue>
    </source>
</reference>
<dbReference type="EMBL" id="JADYXP020000005">
    <property type="protein sequence ID" value="KAL0123347.1"/>
    <property type="molecule type" value="Genomic_DNA"/>
</dbReference>
<evidence type="ECO:0000313" key="1">
    <source>
        <dbReference type="EMBL" id="KAL0123347.1"/>
    </source>
</evidence>
<dbReference type="AlphaFoldDB" id="A0AAW2G7H1"/>
<sequence length="125" mass="13418">MVYARTHTHSVSFFLSFRLHDHIIEILCASGTVELRTAAVILVVFAGSVTLRLDDAFALGGLVGVNVDRPVVQLDLHHGVHRILVVPFVAGPGSAGARRYSDLPLAARADLTVRRALVALTPEAD</sequence>
<comment type="caution">
    <text evidence="1">The sequence shown here is derived from an EMBL/GenBank/DDBJ whole genome shotgun (WGS) entry which is preliminary data.</text>
</comment>
<gene>
    <name evidence="1" type="ORF">PUN28_005704</name>
</gene>
<keyword evidence="2" id="KW-1185">Reference proteome</keyword>
<accession>A0AAW2G7H1</accession>
<dbReference type="Proteomes" id="UP001430953">
    <property type="component" value="Unassembled WGS sequence"/>
</dbReference>
<protein>
    <submittedName>
        <fullName evidence="1">Uncharacterized protein</fullName>
    </submittedName>
</protein>
<proteinExistence type="predicted"/>
<evidence type="ECO:0000313" key="2">
    <source>
        <dbReference type="Proteomes" id="UP001430953"/>
    </source>
</evidence>
<name>A0AAW2G7H1_9HYME</name>
<organism evidence="1 2">
    <name type="scientific">Cardiocondyla obscurior</name>
    <dbReference type="NCBI Taxonomy" id="286306"/>
    <lineage>
        <taxon>Eukaryota</taxon>
        <taxon>Metazoa</taxon>
        <taxon>Ecdysozoa</taxon>
        <taxon>Arthropoda</taxon>
        <taxon>Hexapoda</taxon>
        <taxon>Insecta</taxon>
        <taxon>Pterygota</taxon>
        <taxon>Neoptera</taxon>
        <taxon>Endopterygota</taxon>
        <taxon>Hymenoptera</taxon>
        <taxon>Apocrita</taxon>
        <taxon>Aculeata</taxon>
        <taxon>Formicoidea</taxon>
        <taxon>Formicidae</taxon>
        <taxon>Myrmicinae</taxon>
        <taxon>Cardiocondyla</taxon>
    </lineage>
</organism>